<dbReference type="Proteomes" id="UP000063387">
    <property type="component" value="Chromosome"/>
</dbReference>
<dbReference type="Gene3D" id="1.25.40.10">
    <property type="entry name" value="Tetratricopeptide repeat domain"/>
    <property type="match status" value="2"/>
</dbReference>
<reference evidence="2 3" key="1">
    <citation type="journal article" date="2016" name="Genome Announc.">
        <title>Draft Genome Sequence of 'Halomonas chromatireducens' Strain AGD 8-3, a Haloalkaliphilic Chromate- and Selenite-Reducing Gammaproteobacterium.</title>
        <authorList>
            <person name="Sharko F.S."/>
            <person name="Shapovalova A.A."/>
            <person name="Tsygankova S.V."/>
            <person name="Komova A.V."/>
            <person name="Boulygina E.S."/>
            <person name="Teslyuk A.B."/>
            <person name="Gotovtsev P.M."/>
            <person name="Namsaraev Z.B."/>
            <person name="Khijniak T.V."/>
            <person name="Nedoluzhko A.V."/>
            <person name="Vasilov R.G."/>
        </authorList>
    </citation>
    <scope>NUCLEOTIDE SEQUENCE [LARGE SCALE GENOMIC DNA]</scope>
    <source>
        <strain evidence="2 3">AGD 8-3</strain>
    </source>
</reference>
<proteinExistence type="predicted"/>
<dbReference type="InterPro" id="IPR019734">
    <property type="entry name" value="TPR_rpt"/>
</dbReference>
<dbReference type="PANTHER" id="PTHR12558">
    <property type="entry name" value="CELL DIVISION CYCLE 16,23,27"/>
    <property type="match status" value="1"/>
</dbReference>
<dbReference type="PATRIC" id="fig|507626.3.peg.1124"/>
<dbReference type="Pfam" id="PF13424">
    <property type="entry name" value="TPR_12"/>
    <property type="match status" value="1"/>
</dbReference>
<evidence type="ECO:0000256" key="1">
    <source>
        <dbReference type="PROSITE-ProRule" id="PRU00339"/>
    </source>
</evidence>
<dbReference type="InterPro" id="IPR011990">
    <property type="entry name" value="TPR-like_helical_dom_sf"/>
</dbReference>
<protein>
    <submittedName>
        <fullName evidence="2">Tetratricopeptide repeat protein</fullName>
    </submittedName>
</protein>
<dbReference type="AlphaFoldDB" id="A0A0X8HCS0"/>
<evidence type="ECO:0000313" key="2">
    <source>
        <dbReference type="EMBL" id="AMD00209.1"/>
    </source>
</evidence>
<dbReference type="PANTHER" id="PTHR12558:SF13">
    <property type="entry name" value="CELL DIVISION CYCLE PROTEIN 27 HOMOLOG"/>
    <property type="match status" value="1"/>
</dbReference>
<name>A0A0X8HCS0_9GAMM</name>
<feature type="repeat" description="TPR" evidence="1">
    <location>
        <begin position="514"/>
        <end position="547"/>
    </location>
</feature>
<dbReference type="STRING" id="507626.LOKO_01136"/>
<evidence type="ECO:0000313" key="3">
    <source>
        <dbReference type="Proteomes" id="UP000063387"/>
    </source>
</evidence>
<keyword evidence="1" id="KW-0802">TPR repeat</keyword>
<sequence length="595" mass="66323">MLAAGILDEIRMPPTLTRNIRQGLASLGLATLLTGCQGMPLTHLMPGHEDPLDSAPPIERGLDAEGLSTLLVAELSGQRGDYRRATQGYMAMAERYQVAELAERATLAARFSNDPLLLEEAVEQWHLLSPMAEAPLRLLAGLALQRGDWVGALEKRLLLVEQGAHGELTLFMELALDAGVPPLPLRERLSEHLSRPGASDHPHHHDAMLAMAILEAATGQSHLAQTRLDDLARDHSELPALWMTRARLALDDGNTSQARDAARRGLEVSPDDPRFLLLLAQTELQLGNVAAAEAHTDTLLDEHEGNQELRTSLAALFLEDGHFEAARRLLLPLVSSDQPPPTAYYLLGAIAEQEGEVDNALLYYRQVATGGDFIRARLRAARMLIEDDRLLDARAFLRIERLRHEDHFNELVMLEVELLDEAGMTGEADALLDRELARTPNDEQLLYLRAMRAWSEGDIEAMERDLTRIIERNPDNATALNALGYTLADLNIEGRLEEARELIERAHEIEPGSGAIMDSLGWVYFRLGDPERALPWLERAYAAMPDQEIAAHLAEVLWTLERHDDARSLVEEALQRFDEHPVIDELLERIPELRP</sequence>
<dbReference type="KEGG" id="hco:LOKO_01136"/>
<organism evidence="2 3">
    <name type="scientific">Halomonas chromatireducens</name>
    <dbReference type="NCBI Taxonomy" id="507626"/>
    <lineage>
        <taxon>Bacteria</taxon>
        <taxon>Pseudomonadati</taxon>
        <taxon>Pseudomonadota</taxon>
        <taxon>Gammaproteobacteria</taxon>
        <taxon>Oceanospirillales</taxon>
        <taxon>Halomonadaceae</taxon>
        <taxon>Halomonas</taxon>
    </lineage>
</organism>
<keyword evidence="3" id="KW-1185">Reference proteome</keyword>
<reference evidence="2 3" key="2">
    <citation type="submission" date="2016-02" db="EMBL/GenBank/DDBJ databases">
        <authorList>
            <person name="Wen L."/>
            <person name="He K."/>
            <person name="Yang H."/>
        </authorList>
    </citation>
    <scope>NUCLEOTIDE SEQUENCE [LARGE SCALE GENOMIC DNA]</scope>
    <source>
        <strain evidence="2 3">AGD 8-3</strain>
    </source>
</reference>
<dbReference type="SMART" id="SM00028">
    <property type="entry name" value="TPR"/>
    <property type="match status" value="6"/>
</dbReference>
<dbReference type="Pfam" id="PF13432">
    <property type="entry name" value="TPR_16"/>
    <property type="match status" value="2"/>
</dbReference>
<accession>A0A0X8HCS0</accession>
<dbReference type="EMBL" id="CP014226">
    <property type="protein sequence ID" value="AMD00209.1"/>
    <property type="molecule type" value="Genomic_DNA"/>
</dbReference>
<dbReference type="PROSITE" id="PS50005">
    <property type="entry name" value="TPR"/>
    <property type="match status" value="1"/>
</dbReference>
<gene>
    <name evidence="2" type="ORF">LOKO_01136</name>
</gene>
<dbReference type="SUPFAM" id="SSF48452">
    <property type="entry name" value="TPR-like"/>
    <property type="match status" value="2"/>
</dbReference>